<sequence>MNPNHLWTSDDRWCARPRQGRMDRERETGSSAFICDLVHRLQVSAGYVACEENMMKRTPLKFIKISTMPCEENISVKKKLKVKLARVEGSCEFSQHSSWTSAYATSFRQEQKADGTVKLRCSGKRGMPESGLCRQKLKKVKIGRRVMQQCEALVKKLMDHQYGFLFNQPVDPEALQIPDYLDIISEPMDLGTIKKKLENGEYSSARDFAADVRLTFTNAMKYNPPTNWVHELAGEFSRVFTSGWKSLEAKWSEENSDVVYKDRALISEGNPPKAAQLKEHCLKTATTMPMLSAKFAQMQQLEKNLKEISKRELPLELEGRLRRLGLLCQNKEDGETAWEIQMVVRSYFNSNVGKFANTGGTCGLDSSFKDPHNDNNNHKCDSATSKRLGNPAACPKGSFGDMKSRCSHNNDLTEALSGSDTDSKHSSSEETNHPCQSKLLNMEASINRCDNGQTTSSDLYSADCPNNTCSVQLSPSKALRAAMLRSRFMDTIMKAQQEILLSNGEKINPIMMKQEKERLEKQQREEKARIEAHIKAAKEEAELKLLRRRQAARLALEEMEKSVDIYDGLTIIKELETMGIDTYFGHDRVLEDLGLYLRNEVPEDSDEVEG</sequence>
<dbReference type="PANTHER" id="PTHR46136:SF19">
    <property type="entry name" value="TRANSCRIPTION FACTOR GTE12"/>
    <property type="match status" value="1"/>
</dbReference>
<feature type="coiled-coil region" evidence="8">
    <location>
        <begin position="511"/>
        <end position="540"/>
    </location>
</feature>
<keyword evidence="12" id="KW-1185">Reference proteome</keyword>
<accession>A0AAP0IJP5</accession>
<reference evidence="11 12" key="1">
    <citation type="submission" date="2024-01" db="EMBL/GenBank/DDBJ databases">
        <title>Genome assemblies of Stephania.</title>
        <authorList>
            <person name="Yang L."/>
        </authorList>
    </citation>
    <scope>NUCLEOTIDE SEQUENCE [LARGE SCALE GENOMIC DNA]</scope>
    <source>
        <strain evidence="11">QJT</strain>
        <tissue evidence="11">Leaf</tissue>
    </source>
</reference>
<keyword evidence="3 8" id="KW-0175">Coiled coil</keyword>
<evidence type="ECO:0000256" key="4">
    <source>
        <dbReference type="ARBA" id="ARBA00023117"/>
    </source>
</evidence>
<dbReference type="AlphaFoldDB" id="A0AAP0IJP5"/>
<dbReference type="SMART" id="SM00297">
    <property type="entry name" value="BROMO"/>
    <property type="match status" value="1"/>
</dbReference>
<dbReference type="CDD" id="cd05506">
    <property type="entry name" value="Bromo_plant1"/>
    <property type="match status" value="1"/>
</dbReference>
<organism evidence="11 12">
    <name type="scientific">Stephania japonica</name>
    <dbReference type="NCBI Taxonomy" id="461633"/>
    <lineage>
        <taxon>Eukaryota</taxon>
        <taxon>Viridiplantae</taxon>
        <taxon>Streptophyta</taxon>
        <taxon>Embryophyta</taxon>
        <taxon>Tracheophyta</taxon>
        <taxon>Spermatophyta</taxon>
        <taxon>Magnoliopsida</taxon>
        <taxon>Ranunculales</taxon>
        <taxon>Menispermaceae</taxon>
        <taxon>Menispermoideae</taxon>
        <taxon>Cissampelideae</taxon>
        <taxon>Stephania</taxon>
    </lineage>
</organism>
<proteinExistence type="predicted"/>
<evidence type="ECO:0000256" key="6">
    <source>
        <dbReference type="ARBA" id="ARBA00023242"/>
    </source>
</evidence>
<comment type="subcellular location">
    <subcellularLocation>
        <location evidence="1">Nucleus</location>
    </subcellularLocation>
</comment>
<dbReference type="InterPro" id="IPR036427">
    <property type="entry name" value="Bromodomain-like_sf"/>
</dbReference>
<keyword evidence="5" id="KW-0804">Transcription</keyword>
<evidence type="ECO:0000256" key="7">
    <source>
        <dbReference type="PROSITE-ProRule" id="PRU00035"/>
    </source>
</evidence>
<feature type="region of interest" description="Disordered" evidence="9">
    <location>
        <begin position="410"/>
        <end position="436"/>
    </location>
</feature>
<dbReference type="GO" id="GO:0005634">
    <property type="term" value="C:nucleus"/>
    <property type="evidence" value="ECO:0007669"/>
    <property type="project" value="UniProtKB-SubCell"/>
</dbReference>
<feature type="domain" description="Bromo" evidence="10">
    <location>
        <begin position="158"/>
        <end position="230"/>
    </location>
</feature>
<dbReference type="InterPro" id="IPR001487">
    <property type="entry name" value="Bromodomain"/>
</dbReference>
<evidence type="ECO:0000313" key="12">
    <source>
        <dbReference type="Proteomes" id="UP001417504"/>
    </source>
</evidence>
<gene>
    <name evidence="11" type="ORF">Sjap_015502</name>
</gene>
<evidence type="ECO:0000256" key="8">
    <source>
        <dbReference type="SAM" id="Coils"/>
    </source>
</evidence>
<dbReference type="PANTHER" id="PTHR46136">
    <property type="entry name" value="TRANSCRIPTION FACTOR GTE8"/>
    <property type="match status" value="1"/>
</dbReference>
<dbReference type="PROSITE" id="PS50014">
    <property type="entry name" value="BROMODOMAIN_2"/>
    <property type="match status" value="1"/>
</dbReference>
<dbReference type="PRINTS" id="PR00503">
    <property type="entry name" value="BROMODOMAIN"/>
</dbReference>
<evidence type="ECO:0000313" key="11">
    <source>
        <dbReference type="EMBL" id="KAK9116555.1"/>
    </source>
</evidence>
<dbReference type="Gene3D" id="1.20.920.10">
    <property type="entry name" value="Bromodomain-like"/>
    <property type="match status" value="1"/>
</dbReference>
<evidence type="ECO:0000256" key="1">
    <source>
        <dbReference type="ARBA" id="ARBA00004123"/>
    </source>
</evidence>
<name>A0AAP0IJP5_9MAGN</name>
<evidence type="ECO:0000256" key="3">
    <source>
        <dbReference type="ARBA" id="ARBA00023054"/>
    </source>
</evidence>
<keyword evidence="6" id="KW-0539">Nucleus</keyword>
<dbReference type="InterPro" id="IPR037377">
    <property type="entry name" value="GTE_bromo"/>
</dbReference>
<dbReference type="Pfam" id="PF00439">
    <property type="entry name" value="Bromodomain"/>
    <property type="match status" value="1"/>
</dbReference>
<dbReference type="EMBL" id="JBBNAE010000006">
    <property type="protein sequence ID" value="KAK9116555.1"/>
    <property type="molecule type" value="Genomic_DNA"/>
</dbReference>
<evidence type="ECO:0000256" key="2">
    <source>
        <dbReference type="ARBA" id="ARBA00023015"/>
    </source>
</evidence>
<protein>
    <recommendedName>
        <fullName evidence="10">Bromo domain-containing protein</fullName>
    </recommendedName>
</protein>
<comment type="caution">
    <text evidence="11">The sequence shown here is derived from an EMBL/GenBank/DDBJ whole genome shotgun (WGS) entry which is preliminary data.</text>
</comment>
<feature type="compositionally biased region" description="Basic and acidic residues" evidence="9">
    <location>
        <begin position="421"/>
        <end position="432"/>
    </location>
</feature>
<keyword evidence="2" id="KW-0805">Transcription regulation</keyword>
<dbReference type="Proteomes" id="UP001417504">
    <property type="component" value="Unassembled WGS sequence"/>
</dbReference>
<evidence type="ECO:0000256" key="5">
    <source>
        <dbReference type="ARBA" id="ARBA00023163"/>
    </source>
</evidence>
<dbReference type="SUPFAM" id="SSF47370">
    <property type="entry name" value="Bromodomain"/>
    <property type="match status" value="1"/>
</dbReference>
<evidence type="ECO:0000256" key="9">
    <source>
        <dbReference type="SAM" id="MobiDB-lite"/>
    </source>
</evidence>
<keyword evidence="4 7" id="KW-0103">Bromodomain</keyword>
<evidence type="ECO:0000259" key="10">
    <source>
        <dbReference type="PROSITE" id="PS50014"/>
    </source>
</evidence>
<dbReference type="InterPro" id="IPR052442">
    <property type="entry name" value="Env_Response_Regulator"/>
</dbReference>